<keyword evidence="6" id="KW-0378">Hydrolase</keyword>
<comment type="cofactor">
    <cofactor evidence="1">
        <name>Zn(2+)</name>
        <dbReference type="ChEBI" id="CHEBI:29105"/>
    </cofactor>
</comment>
<dbReference type="PANTHER" id="PTHR11086">
    <property type="entry name" value="DEOXYCYTIDYLATE DEAMINASE-RELATED"/>
    <property type="match status" value="1"/>
</dbReference>
<reference evidence="13" key="1">
    <citation type="journal article" date="2023" name="Science">
        <title>Genome structures resolve the early diversification of teleost fishes.</title>
        <authorList>
            <person name="Parey E."/>
            <person name="Louis A."/>
            <person name="Montfort J."/>
            <person name="Bouchez O."/>
            <person name="Roques C."/>
            <person name="Iampietro C."/>
            <person name="Lluch J."/>
            <person name="Castinel A."/>
            <person name="Donnadieu C."/>
            <person name="Desvignes T."/>
            <person name="Floi Bucao C."/>
            <person name="Jouanno E."/>
            <person name="Wen M."/>
            <person name="Mejri S."/>
            <person name="Dirks R."/>
            <person name="Jansen H."/>
            <person name="Henkel C."/>
            <person name="Chen W.J."/>
            <person name="Zahm M."/>
            <person name="Cabau C."/>
            <person name="Klopp C."/>
            <person name="Thompson A.W."/>
            <person name="Robinson-Rechavi M."/>
            <person name="Braasch I."/>
            <person name="Lecointre G."/>
            <person name="Bobe J."/>
            <person name="Postlethwait J.H."/>
            <person name="Berthelot C."/>
            <person name="Roest Crollius H."/>
            <person name="Guiguen Y."/>
        </authorList>
    </citation>
    <scope>NUCLEOTIDE SEQUENCE</scope>
    <source>
        <strain evidence="13">Concon-B</strain>
    </source>
</reference>
<dbReference type="EMBL" id="JAFJMO010000015">
    <property type="protein sequence ID" value="KAJ8256256.1"/>
    <property type="molecule type" value="Genomic_DNA"/>
</dbReference>
<dbReference type="InterPro" id="IPR016192">
    <property type="entry name" value="APOBEC/CMP_deaminase_Zn-bd"/>
</dbReference>
<evidence type="ECO:0000256" key="2">
    <source>
        <dbReference type="ARBA" id="ARBA00006576"/>
    </source>
</evidence>
<organism evidence="13 14">
    <name type="scientific">Conger conger</name>
    <name type="common">Conger eel</name>
    <name type="synonym">Muraena conger</name>
    <dbReference type="NCBI Taxonomy" id="82655"/>
    <lineage>
        <taxon>Eukaryota</taxon>
        <taxon>Metazoa</taxon>
        <taxon>Chordata</taxon>
        <taxon>Craniata</taxon>
        <taxon>Vertebrata</taxon>
        <taxon>Euteleostomi</taxon>
        <taxon>Actinopterygii</taxon>
        <taxon>Neopterygii</taxon>
        <taxon>Teleostei</taxon>
        <taxon>Anguilliformes</taxon>
        <taxon>Congridae</taxon>
        <taxon>Conger</taxon>
    </lineage>
</organism>
<evidence type="ECO:0000256" key="6">
    <source>
        <dbReference type="ARBA" id="ARBA00022801"/>
    </source>
</evidence>
<feature type="domain" description="CMP/dCMP-type deaminase" evidence="12">
    <location>
        <begin position="55"/>
        <end position="151"/>
    </location>
</feature>
<dbReference type="EC" id="3.5.4.5" evidence="3"/>
<evidence type="ECO:0000256" key="10">
    <source>
        <dbReference type="ARBA" id="ARBA00049252"/>
    </source>
</evidence>
<dbReference type="GO" id="GO:0004132">
    <property type="term" value="F:dCMP deaminase activity"/>
    <property type="evidence" value="ECO:0007669"/>
    <property type="project" value="TreeGrafter"/>
</dbReference>
<dbReference type="InterPro" id="IPR002125">
    <property type="entry name" value="CMP_dCMP_dom"/>
</dbReference>
<sequence length="480" mass="53448">MATTETSQVKRNRDESRFVCSCKCDRRDASTQTDTKGHEPRLSRVNLFTLLSLWMELFPRNKSQPKNAEQAKVSGLVVVQGRKVMGLHCSSAELHVGQVAVIRHGPRLKGCDLYFSRKPCSTCMKMIVNAGVNRVSYWPGDPELSLLLLSDGAAVDRQGQGSSQEAVELDAIAAELDAQVHSHRLPFLEYVAHSESRDARELFDELQRQRSLEDLTATFFVTDELRHQYILRKIGLENFCVEPYFSNLRKHMQDLIKVLASVASSVPDLQLGYGFYVKDLAEGPPRASPRASPRTSLSQGLSQDLSQGLSQGLSQDVARHCMIQAQLLAYRTEDPKVGVGAVIWAEGKSGRCDGTGCMYLVGCGYNGYPGGSVCSAFPWMGSEEKDPRERKYKYIIHAEQNALIFRSAEIKEDENTMLFVTKCPCDECVPLIVGAGIKQVYTTDLDSGKDKGDISYLKFVQLQGVQKFIWQKTPQAEDLS</sequence>
<dbReference type="Pfam" id="PF00383">
    <property type="entry name" value="dCMP_cyt_deam_1"/>
    <property type="match status" value="2"/>
</dbReference>
<evidence type="ECO:0000256" key="9">
    <source>
        <dbReference type="ARBA" id="ARBA00041919"/>
    </source>
</evidence>
<keyword evidence="14" id="KW-1185">Reference proteome</keyword>
<evidence type="ECO:0000256" key="7">
    <source>
        <dbReference type="ARBA" id="ARBA00022833"/>
    </source>
</evidence>
<gene>
    <name evidence="13" type="ORF">COCON_G00201200</name>
</gene>
<comment type="catalytic activity">
    <reaction evidence="10">
        <text>2'-deoxycytidine + H2O + H(+) = 2'-deoxyuridine + NH4(+)</text>
        <dbReference type="Rhea" id="RHEA:13433"/>
        <dbReference type="ChEBI" id="CHEBI:15377"/>
        <dbReference type="ChEBI" id="CHEBI:15378"/>
        <dbReference type="ChEBI" id="CHEBI:15698"/>
        <dbReference type="ChEBI" id="CHEBI:16450"/>
        <dbReference type="ChEBI" id="CHEBI:28938"/>
        <dbReference type="EC" id="3.5.4.5"/>
    </reaction>
</comment>
<name>A0A9Q1D258_CONCO</name>
<dbReference type="FunFam" id="3.40.140.10:FF:000030">
    <property type="entry name" value="Cytidine and dCMP deaminase domain-containing protein 1"/>
    <property type="match status" value="1"/>
</dbReference>
<protein>
    <recommendedName>
        <fullName evidence="8">Cytidine and dCMP deaminase domain-containing protein 1</fullName>
        <ecNumber evidence="3">3.5.4.5</ecNumber>
    </recommendedName>
    <alternativeName>
        <fullName evidence="9">Cytidine deaminase</fullName>
    </alternativeName>
</protein>
<dbReference type="PROSITE" id="PS00903">
    <property type="entry name" value="CYT_DCMP_DEAMINASES_1"/>
    <property type="match status" value="1"/>
</dbReference>
<feature type="domain" description="CMP/dCMP-type deaminase" evidence="12">
    <location>
        <begin position="316"/>
        <end position="456"/>
    </location>
</feature>
<accession>A0A9Q1D258</accession>
<evidence type="ECO:0000256" key="4">
    <source>
        <dbReference type="ARBA" id="ARBA00022723"/>
    </source>
</evidence>
<proteinExistence type="inferred from homology"/>
<comment type="caution">
    <text evidence="13">The sequence shown here is derived from an EMBL/GenBank/DDBJ whole genome shotgun (WGS) entry which is preliminary data.</text>
</comment>
<dbReference type="Proteomes" id="UP001152803">
    <property type="component" value="Unassembled WGS sequence"/>
</dbReference>
<keyword evidence="5" id="KW-0677">Repeat</keyword>
<evidence type="ECO:0000256" key="11">
    <source>
        <dbReference type="ARBA" id="ARBA00049558"/>
    </source>
</evidence>
<evidence type="ECO:0000313" key="14">
    <source>
        <dbReference type="Proteomes" id="UP001152803"/>
    </source>
</evidence>
<keyword evidence="7" id="KW-0862">Zinc</keyword>
<dbReference type="GO" id="GO:0005737">
    <property type="term" value="C:cytoplasm"/>
    <property type="evidence" value="ECO:0007669"/>
    <property type="project" value="TreeGrafter"/>
</dbReference>
<dbReference type="PROSITE" id="PS51747">
    <property type="entry name" value="CYT_DCMP_DEAMINASES_2"/>
    <property type="match status" value="2"/>
</dbReference>
<dbReference type="Gene3D" id="3.40.140.10">
    <property type="entry name" value="Cytidine Deaminase, domain 2"/>
    <property type="match status" value="2"/>
</dbReference>
<evidence type="ECO:0000256" key="3">
    <source>
        <dbReference type="ARBA" id="ARBA00012783"/>
    </source>
</evidence>
<keyword evidence="4" id="KW-0479">Metal-binding</keyword>
<evidence type="ECO:0000256" key="1">
    <source>
        <dbReference type="ARBA" id="ARBA00001947"/>
    </source>
</evidence>
<comment type="catalytic activity">
    <reaction evidence="11">
        <text>cytidine + H2O + H(+) = uridine + NH4(+)</text>
        <dbReference type="Rhea" id="RHEA:16069"/>
        <dbReference type="ChEBI" id="CHEBI:15377"/>
        <dbReference type="ChEBI" id="CHEBI:15378"/>
        <dbReference type="ChEBI" id="CHEBI:16704"/>
        <dbReference type="ChEBI" id="CHEBI:17562"/>
        <dbReference type="ChEBI" id="CHEBI:28938"/>
        <dbReference type="EC" id="3.5.4.5"/>
    </reaction>
</comment>
<comment type="similarity">
    <text evidence="2">Belongs to the cytidine and deoxycytidylate deaminase family.</text>
</comment>
<evidence type="ECO:0000313" key="13">
    <source>
        <dbReference type="EMBL" id="KAJ8256256.1"/>
    </source>
</evidence>
<evidence type="ECO:0000259" key="12">
    <source>
        <dbReference type="PROSITE" id="PS51747"/>
    </source>
</evidence>
<dbReference type="SUPFAM" id="SSF53927">
    <property type="entry name" value="Cytidine deaminase-like"/>
    <property type="match status" value="2"/>
</dbReference>
<dbReference type="PANTHER" id="PTHR11086:SF14">
    <property type="entry name" value="CYTIDINE AND DCMP DEAMINASE DOMAIN-CONTAINING PROTEIN 1"/>
    <property type="match status" value="1"/>
</dbReference>
<dbReference type="GO" id="GO:0008270">
    <property type="term" value="F:zinc ion binding"/>
    <property type="evidence" value="ECO:0007669"/>
    <property type="project" value="InterPro"/>
</dbReference>
<dbReference type="InterPro" id="IPR015517">
    <property type="entry name" value="dCMP_deaminase-rel"/>
</dbReference>
<dbReference type="OrthoDB" id="6710946at2759"/>
<dbReference type="InterPro" id="IPR016193">
    <property type="entry name" value="Cytidine_deaminase-like"/>
</dbReference>
<dbReference type="AlphaFoldDB" id="A0A9Q1D258"/>
<evidence type="ECO:0000256" key="5">
    <source>
        <dbReference type="ARBA" id="ARBA00022737"/>
    </source>
</evidence>
<evidence type="ECO:0000256" key="8">
    <source>
        <dbReference type="ARBA" id="ARBA00040574"/>
    </source>
</evidence>